<feature type="transmembrane region" description="Helical" evidence="1">
    <location>
        <begin position="278"/>
        <end position="300"/>
    </location>
</feature>
<proteinExistence type="predicted"/>
<evidence type="ECO:0000256" key="1">
    <source>
        <dbReference type="SAM" id="Phobius"/>
    </source>
</evidence>
<organism evidence="2 3">
    <name type="scientific">Desulfurococcus amylolyticus DSM 16532</name>
    <dbReference type="NCBI Taxonomy" id="768672"/>
    <lineage>
        <taxon>Archaea</taxon>
        <taxon>Thermoproteota</taxon>
        <taxon>Thermoprotei</taxon>
        <taxon>Desulfurococcales</taxon>
        <taxon>Desulfurococcaceae</taxon>
        <taxon>Desulfurococcus</taxon>
    </lineage>
</organism>
<dbReference type="Gene3D" id="1.20.1250.20">
    <property type="entry name" value="MFS general substrate transporter like domains"/>
    <property type="match status" value="1"/>
</dbReference>
<keyword evidence="1" id="KW-1133">Transmembrane helix</keyword>
<dbReference type="eggNOG" id="arCOG00130">
    <property type="taxonomic scope" value="Archaea"/>
</dbReference>
<feature type="transmembrane region" description="Helical" evidence="1">
    <location>
        <begin position="131"/>
        <end position="155"/>
    </location>
</feature>
<dbReference type="GO" id="GO:0022857">
    <property type="term" value="F:transmembrane transporter activity"/>
    <property type="evidence" value="ECO:0007669"/>
    <property type="project" value="InterPro"/>
</dbReference>
<dbReference type="AlphaFoldDB" id="I3XRE6"/>
<dbReference type="SUPFAM" id="SSF103473">
    <property type="entry name" value="MFS general substrate transporter"/>
    <property type="match status" value="1"/>
</dbReference>
<dbReference type="GeneID" id="13062310"/>
<feature type="transmembrane region" description="Helical" evidence="1">
    <location>
        <begin position="204"/>
        <end position="225"/>
    </location>
</feature>
<keyword evidence="3" id="KW-1185">Reference proteome</keyword>
<dbReference type="RefSeq" id="WP_014767421.1">
    <property type="nucleotide sequence ID" value="NC_018001.1"/>
</dbReference>
<reference evidence="2 3" key="1">
    <citation type="journal article" date="2012" name="J. Bacteriol.">
        <title>Complete Genome Sequence of Desulfurococcus fermentans, a Hyperthermophilic Cellulolytic Crenarchaeon Isolated from a Freshwater Hot Spring in Kamchatka, Russia.</title>
        <authorList>
            <person name="Susanti D."/>
            <person name="Johnson E.F."/>
            <person name="Rodriguez J.R."/>
            <person name="Anderson I."/>
            <person name="Perevalova A.A."/>
            <person name="Kyrpides N."/>
            <person name="Lucas S."/>
            <person name="Han J."/>
            <person name="Lapidus A."/>
            <person name="Cheng J.F."/>
            <person name="Goodwin L."/>
            <person name="Pitluck S."/>
            <person name="Mavrommatis K."/>
            <person name="Peters L."/>
            <person name="Land M.L."/>
            <person name="Hauser L."/>
            <person name="Gopalan V."/>
            <person name="Chan P.P."/>
            <person name="Lowe T.M."/>
            <person name="Atomi H."/>
            <person name="Bonch-Osmolovskaya E.A."/>
            <person name="Woyke T."/>
            <person name="Mukhopadhyay B."/>
        </authorList>
    </citation>
    <scope>NUCLEOTIDE SEQUENCE [LARGE SCALE GENOMIC DNA]</scope>
    <source>
        <strain evidence="2 3">DSM 16532</strain>
    </source>
</reference>
<dbReference type="KEGG" id="dfd:Desfe_0619"/>
<accession>I3XRE6</accession>
<feature type="transmembrane region" description="Helical" evidence="1">
    <location>
        <begin position="167"/>
        <end position="184"/>
    </location>
</feature>
<feature type="transmembrane region" description="Helical" evidence="1">
    <location>
        <begin position="47"/>
        <end position="70"/>
    </location>
</feature>
<sequence length="305" mass="32939">MCLQEGARGEEGSLRVLHSVIHAWSGWGGAYYTVSRDIVYKHMGLNYVFMSILIASETMPGFFSIVGGMVSDIIGRRKMLLLGTLSSIPLALIGFTSVEFIPLLILVHGVATSMAQPSIYGGLLHYTNSSGLAYSLMGVSNSLGWAIGGVLGGYITEYLPYSTGMSLLGILVFTGYMFIYASYPGEVAYPGAGLKDVVEGVRRVWMLFMVSLLAFTGTRFFFSNYVLVVRSILGDPVLFGLVVNTIPALTGALIWPLLGKASDKGSPSLLVATAILEYALFIVLFLHMSDPLVIAILWAFPIYPS</sequence>
<feature type="transmembrane region" description="Helical" evidence="1">
    <location>
        <begin position="90"/>
        <end position="111"/>
    </location>
</feature>
<gene>
    <name evidence="2" type="ORF">Desfe_0619</name>
</gene>
<keyword evidence="1" id="KW-0472">Membrane</keyword>
<dbReference type="InterPro" id="IPR036259">
    <property type="entry name" value="MFS_trans_sf"/>
</dbReference>
<keyword evidence="1" id="KW-0812">Transmembrane</keyword>
<evidence type="ECO:0000313" key="3">
    <source>
        <dbReference type="Proteomes" id="UP000006175"/>
    </source>
</evidence>
<dbReference type="EMBL" id="CP003321">
    <property type="protein sequence ID" value="AFL66520.1"/>
    <property type="molecule type" value="Genomic_DNA"/>
</dbReference>
<dbReference type="InterPro" id="IPR011701">
    <property type="entry name" value="MFS"/>
</dbReference>
<dbReference type="Pfam" id="PF07690">
    <property type="entry name" value="MFS_1"/>
    <property type="match status" value="1"/>
</dbReference>
<evidence type="ECO:0000313" key="2">
    <source>
        <dbReference type="EMBL" id="AFL66520.1"/>
    </source>
</evidence>
<name>I3XRE6_DESAM</name>
<feature type="transmembrane region" description="Helical" evidence="1">
    <location>
        <begin position="237"/>
        <end position="258"/>
    </location>
</feature>
<dbReference type="HOGENOM" id="CLU_063815_0_0_2"/>
<dbReference type="Proteomes" id="UP000006175">
    <property type="component" value="Chromosome"/>
</dbReference>
<protein>
    <submittedName>
        <fullName evidence="2">Major facilitator superfamily MFS_1</fullName>
    </submittedName>
</protein>